<proteinExistence type="predicted"/>
<dbReference type="RefSeq" id="WP_344795974.1">
    <property type="nucleotide sequence ID" value="NZ_BAABBN010000004.1"/>
</dbReference>
<dbReference type="EMBL" id="BAABBN010000004">
    <property type="protein sequence ID" value="GAA3916665.1"/>
    <property type="molecule type" value="Genomic_DNA"/>
</dbReference>
<dbReference type="Proteomes" id="UP001501565">
    <property type="component" value="Unassembled WGS sequence"/>
</dbReference>
<protein>
    <submittedName>
        <fullName evidence="1">Uncharacterized protein</fullName>
    </submittedName>
</protein>
<keyword evidence="2" id="KW-1185">Reference proteome</keyword>
<reference evidence="2" key="1">
    <citation type="journal article" date="2019" name="Int. J. Syst. Evol. Microbiol.">
        <title>The Global Catalogue of Microorganisms (GCM) 10K type strain sequencing project: providing services to taxonomists for standard genome sequencing and annotation.</title>
        <authorList>
            <consortium name="The Broad Institute Genomics Platform"/>
            <consortium name="The Broad Institute Genome Sequencing Center for Infectious Disease"/>
            <person name="Wu L."/>
            <person name="Ma J."/>
        </authorList>
    </citation>
    <scope>NUCLEOTIDE SEQUENCE [LARGE SCALE GENOMIC DNA]</scope>
    <source>
        <strain evidence="2">JCM 17551</strain>
    </source>
</reference>
<accession>A0ABP7M8B9</accession>
<gene>
    <name evidence="1" type="ORF">GCM10022277_09270</name>
</gene>
<evidence type="ECO:0000313" key="1">
    <source>
        <dbReference type="EMBL" id="GAA3916665.1"/>
    </source>
</evidence>
<organism evidence="1 2">
    <name type="scientific">Litoribacillus peritrichatus</name>
    <dbReference type="NCBI Taxonomy" id="718191"/>
    <lineage>
        <taxon>Bacteria</taxon>
        <taxon>Pseudomonadati</taxon>
        <taxon>Pseudomonadota</taxon>
        <taxon>Gammaproteobacteria</taxon>
        <taxon>Oceanospirillales</taxon>
        <taxon>Oceanospirillaceae</taxon>
        <taxon>Litoribacillus</taxon>
    </lineage>
</organism>
<sequence length="156" mass="17039">MNAAPVPTKLFKSTRTLVEFPLTTKLVSTEPQTKSPTVRLLKALRSKPKTNGANKAAMQRPKKQQGRFNTAVWLSFNQPPTAPIALILSYKDSKGEFSIVVDDVKPAGSSSLMLSGNVTLNYHGDLEYLKASCTGFNLADDFTIEDAHIKKIADEA</sequence>
<comment type="caution">
    <text evidence="1">The sequence shown here is derived from an EMBL/GenBank/DDBJ whole genome shotgun (WGS) entry which is preliminary data.</text>
</comment>
<evidence type="ECO:0000313" key="2">
    <source>
        <dbReference type="Proteomes" id="UP001501565"/>
    </source>
</evidence>
<name>A0ABP7M8B9_9GAMM</name>